<dbReference type="GO" id="GO:0003723">
    <property type="term" value="F:RNA binding"/>
    <property type="evidence" value="ECO:0007669"/>
    <property type="project" value="TreeGrafter"/>
</dbReference>
<dbReference type="PANTHER" id="PTHR13031">
    <property type="entry name" value="RIBONUCLEASE P SUBUNIT P30"/>
    <property type="match status" value="1"/>
</dbReference>
<proteinExistence type="inferred from homology"/>
<dbReference type="VEuPathDB" id="FungiDB:UREG_01536"/>
<evidence type="ECO:0000256" key="1">
    <source>
        <dbReference type="ARBA" id="ARBA00004123"/>
    </source>
</evidence>
<dbReference type="OrthoDB" id="17948at2759"/>
<evidence type="ECO:0000256" key="3">
    <source>
        <dbReference type="ARBA" id="ARBA00022694"/>
    </source>
</evidence>
<accession>C4JIJ9</accession>
<gene>
    <name evidence="4" type="ORF">UREG_01536</name>
</gene>
<dbReference type="Proteomes" id="UP000002058">
    <property type="component" value="Unassembled WGS sequence"/>
</dbReference>
<dbReference type="GO" id="GO:0008033">
    <property type="term" value="P:tRNA processing"/>
    <property type="evidence" value="ECO:0007669"/>
    <property type="project" value="UniProtKB-KW"/>
</dbReference>
<dbReference type="RefSeq" id="XP_002542020.1">
    <property type="nucleotide sequence ID" value="XM_002541974.1"/>
</dbReference>
<dbReference type="InterPro" id="IPR002738">
    <property type="entry name" value="RNase_P_p30"/>
</dbReference>
<name>C4JIJ9_UNCRE</name>
<dbReference type="InParanoid" id="C4JIJ9"/>
<dbReference type="HOGENOM" id="CLU_1161885_0_0_1"/>
<dbReference type="InterPro" id="IPR016195">
    <property type="entry name" value="Pol/histidinol_Pase-like"/>
</dbReference>
<keyword evidence="3" id="KW-0819">tRNA processing</keyword>
<dbReference type="Pfam" id="PF01876">
    <property type="entry name" value="RNase_P_p30"/>
    <property type="match status" value="1"/>
</dbReference>
<dbReference type="SUPFAM" id="SSF89550">
    <property type="entry name" value="PHP domain-like"/>
    <property type="match status" value="1"/>
</dbReference>
<dbReference type="FunCoup" id="C4JIJ9">
    <property type="interactions" value="579"/>
</dbReference>
<dbReference type="AlphaFoldDB" id="C4JIJ9"/>
<comment type="similarity">
    <text evidence="2">Belongs to the eukaryotic/archaeal RNase P protein component 3 family.</text>
</comment>
<evidence type="ECO:0000313" key="5">
    <source>
        <dbReference type="Proteomes" id="UP000002058"/>
    </source>
</evidence>
<keyword evidence="5" id="KW-1185">Reference proteome</keyword>
<dbReference type="eggNOG" id="KOG2363">
    <property type="taxonomic scope" value="Eukaryota"/>
</dbReference>
<reference evidence="5" key="1">
    <citation type="journal article" date="2009" name="Genome Res.">
        <title>Comparative genomic analyses of the human fungal pathogens Coccidioides and their relatives.</title>
        <authorList>
            <person name="Sharpton T.J."/>
            <person name="Stajich J.E."/>
            <person name="Rounsley S.D."/>
            <person name="Gardner M.J."/>
            <person name="Wortman J.R."/>
            <person name="Jordar V.S."/>
            <person name="Maiti R."/>
            <person name="Kodira C.D."/>
            <person name="Neafsey D.E."/>
            <person name="Zeng Q."/>
            <person name="Hung C.-Y."/>
            <person name="McMahan C."/>
            <person name="Muszewska A."/>
            <person name="Grynberg M."/>
            <person name="Mandel M.A."/>
            <person name="Kellner E.M."/>
            <person name="Barker B.M."/>
            <person name="Galgiani J.N."/>
            <person name="Orbach M.J."/>
            <person name="Kirkland T.N."/>
            <person name="Cole G.T."/>
            <person name="Henn M.R."/>
            <person name="Birren B.W."/>
            <person name="Taylor J.W."/>
        </authorList>
    </citation>
    <scope>NUCLEOTIDE SEQUENCE [LARGE SCALE GENOMIC DNA]</scope>
    <source>
        <strain evidence="5">UAMH 1704</strain>
    </source>
</reference>
<dbReference type="GO" id="GO:0005655">
    <property type="term" value="C:nucleolar ribonuclease P complex"/>
    <property type="evidence" value="ECO:0007669"/>
    <property type="project" value="TreeGrafter"/>
</dbReference>
<dbReference type="Gene3D" id="3.20.20.140">
    <property type="entry name" value="Metal-dependent hydrolases"/>
    <property type="match status" value="1"/>
</dbReference>
<dbReference type="KEGG" id="ure:UREG_01536"/>
<dbReference type="STRING" id="336963.C4JIJ9"/>
<dbReference type="EMBL" id="CH476615">
    <property type="protein sequence ID" value="EEP76687.1"/>
    <property type="molecule type" value="Genomic_DNA"/>
</dbReference>
<comment type="subcellular location">
    <subcellularLocation>
        <location evidence="1">Nucleus</location>
    </subcellularLocation>
</comment>
<dbReference type="GeneID" id="8440952"/>
<protein>
    <submittedName>
        <fullName evidence="4">Uncharacterized protein</fullName>
    </submittedName>
</protein>
<dbReference type="PANTHER" id="PTHR13031:SF0">
    <property type="entry name" value="RIBONUCLEASE P PROTEIN SUBUNIT P30"/>
    <property type="match status" value="1"/>
</dbReference>
<organism evidence="4 5">
    <name type="scientific">Uncinocarpus reesii (strain UAMH 1704)</name>
    <dbReference type="NCBI Taxonomy" id="336963"/>
    <lineage>
        <taxon>Eukaryota</taxon>
        <taxon>Fungi</taxon>
        <taxon>Dikarya</taxon>
        <taxon>Ascomycota</taxon>
        <taxon>Pezizomycotina</taxon>
        <taxon>Eurotiomycetes</taxon>
        <taxon>Eurotiomycetidae</taxon>
        <taxon>Onygenales</taxon>
        <taxon>Onygenaceae</taxon>
        <taxon>Uncinocarpus</taxon>
    </lineage>
</organism>
<sequence>MLQGVDLEINQVTSVKDRTPSPCRPFRRERTAVSLPTVLAQGHPHDDLRSSQQCFDDYSSCKIRNMFYDLNIPYIPNDPNTLDILHFLAELGYTTVALSQSISTKVPPNQKPPALPTNIPKSITLLTRLNLTVSDPSQNPRLVALAQSYSLLAIRPTNEKSLTQACNSLDCDIISLDLSVRLPFHFKFKTLSAAISRGVRFEICYGPGVTGSGLEARRNLISNAIALQNKLLVPELLGM</sequence>
<evidence type="ECO:0000313" key="4">
    <source>
        <dbReference type="EMBL" id="EEP76687.1"/>
    </source>
</evidence>
<evidence type="ECO:0000256" key="2">
    <source>
        <dbReference type="ARBA" id="ARBA00007331"/>
    </source>
</evidence>